<name>A0AAN9KRD0_CANGL</name>
<sequence>MLLMKKRVLIVLVMTMLVMSSQLCFVHSRVLGSEGSKTQTDVKGASSSSSSSSSLRMATFDVSYSNSSIRKLARSLAYRLASGPSKKGPGH</sequence>
<dbReference type="EMBL" id="JAYMYQ010000007">
    <property type="protein sequence ID" value="KAK7321661.1"/>
    <property type="molecule type" value="Genomic_DNA"/>
</dbReference>
<comment type="caution">
    <text evidence="3">The sequence shown here is derived from an EMBL/GenBank/DDBJ whole genome shotgun (WGS) entry which is preliminary data.</text>
</comment>
<evidence type="ECO:0000313" key="3">
    <source>
        <dbReference type="EMBL" id="KAK7321661.1"/>
    </source>
</evidence>
<gene>
    <name evidence="3" type="ORF">VNO77_32514</name>
</gene>
<reference evidence="3 4" key="1">
    <citation type="submission" date="2024-01" db="EMBL/GenBank/DDBJ databases">
        <title>The genomes of 5 underutilized Papilionoideae crops provide insights into root nodulation and disease resistanc.</title>
        <authorList>
            <person name="Jiang F."/>
        </authorList>
    </citation>
    <scope>NUCLEOTIDE SEQUENCE [LARGE SCALE GENOMIC DNA]</scope>
    <source>
        <strain evidence="3">LVBAO_FW01</strain>
        <tissue evidence="3">Leaves</tissue>
    </source>
</reference>
<evidence type="ECO:0000256" key="2">
    <source>
        <dbReference type="SAM" id="SignalP"/>
    </source>
</evidence>
<evidence type="ECO:0000256" key="1">
    <source>
        <dbReference type="SAM" id="MobiDB-lite"/>
    </source>
</evidence>
<dbReference type="Proteomes" id="UP001367508">
    <property type="component" value="Unassembled WGS sequence"/>
</dbReference>
<protein>
    <submittedName>
        <fullName evidence="3">Uncharacterized protein</fullName>
    </submittedName>
</protein>
<evidence type="ECO:0000313" key="4">
    <source>
        <dbReference type="Proteomes" id="UP001367508"/>
    </source>
</evidence>
<feature type="region of interest" description="Disordered" evidence="1">
    <location>
        <begin position="33"/>
        <end position="57"/>
    </location>
</feature>
<keyword evidence="2" id="KW-0732">Signal</keyword>
<dbReference type="AlphaFoldDB" id="A0AAN9KRD0"/>
<organism evidence="3 4">
    <name type="scientific">Canavalia gladiata</name>
    <name type="common">Sword bean</name>
    <name type="synonym">Dolichos gladiatus</name>
    <dbReference type="NCBI Taxonomy" id="3824"/>
    <lineage>
        <taxon>Eukaryota</taxon>
        <taxon>Viridiplantae</taxon>
        <taxon>Streptophyta</taxon>
        <taxon>Embryophyta</taxon>
        <taxon>Tracheophyta</taxon>
        <taxon>Spermatophyta</taxon>
        <taxon>Magnoliopsida</taxon>
        <taxon>eudicotyledons</taxon>
        <taxon>Gunneridae</taxon>
        <taxon>Pentapetalae</taxon>
        <taxon>rosids</taxon>
        <taxon>fabids</taxon>
        <taxon>Fabales</taxon>
        <taxon>Fabaceae</taxon>
        <taxon>Papilionoideae</taxon>
        <taxon>50 kb inversion clade</taxon>
        <taxon>NPAAA clade</taxon>
        <taxon>indigoferoid/millettioid clade</taxon>
        <taxon>Phaseoleae</taxon>
        <taxon>Canavalia</taxon>
    </lineage>
</organism>
<proteinExistence type="predicted"/>
<keyword evidence="4" id="KW-1185">Reference proteome</keyword>
<feature type="chain" id="PRO_5042911870" evidence="2">
    <location>
        <begin position="21"/>
        <end position="91"/>
    </location>
</feature>
<feature type="signal peptide" evidence="2">
    <location>
        <begin position="1"/>
        <end position="20"/>
    </location>
</feature>
<accession>A0AAN9KRD0</accession>